<evidence type="ECO:0000313" key="3">
    <source>
        <dbReference type="EMBL" id="KAK1416185.1"/>
    </source>
</evidence>
<evidence type="ECO:0000256" key="2">
    <source>
        <dbReference type="SAM" id="Phobius"/>
    </source>
</evidence>
<reference evidence="3" key="1">
    <citation type="journal article" date="2023" name="bioRxiv">
        <title>Improved chromosome-level genome assembly for marigold (Tagetes erecta).</title>
        <authorList>
            <person name="Jiang F."/>
            <person name="Yuan L."/>
            <person name="Wang S."/>
            <person name="Wang H."/>
            <person name="Xu D."/>
            <person name="Wang A."/>
            <person name="Fan W."/>
        </authorList>
    </citation>
    <scope>NUCLEOTIDE SEQUENCE</scope>
    <source>
        <strain evidence="3">WSJ</strain>
        <tissue evidence="3">Leaf</tissue>
    </source>
</reference>
<evidence type="ECO:0000313" key="4">
    <source>
        <dbReference type="Proteomes" id="UP001229421"/>
    </source>
</evidence>
<keyword evidence="2" id="KW-0472">Membrane</keyword>
<name>A0AAD8KAZ0_TARER</name>
<dbReference type="Proteomes" id="UP001229421">
    <property type="component" value="Unassembled WGS sequence"/>
</dbReference>
<protein>
    <submittedName>
        <fullName evidence="3">Uncharacterized protein</fullName>
    </submittedName>
</protein>
<organism evidence="3 4">
    <name type="scientific">Tagetes erecta</name>
    <name type="common">African marigold</name>
    <dbReference type="NCBI Taxonomy" id="13708"/>
    <lineage>
        <taxon>Eukaryota</taxon>
        <taxon>Viridiplantae</taxon>
        <taxon>Streptophyta</taxon>
        <taxon>Embryophyta</taxon>
        <taxon>Tracheophyta</taxon>
        <taxon>Spermatophyta</taxon>
        <taxon>Magnoliopsida</taxon>
        <taxon>eudicotyledons</taxon>
        <taxon>Gunneridae</taxon>
        <taxon>Pentapetalae</taxon>
        <taxon>asterids</taxon>
        <taxon>campanulids</taxon>
        <taxon>Asterales</taxon>
        <taxon>Asteraceae</taxon>
        <taxon>Asteroideae</taxon>
        <taxon>Heliantheae alliance</taxon>
        <taxon>Tageteae</taxon>
        <taxon>Tagetes</taxon>
    </lineage>
</organism>
<sequence length="158" mass="18262">MGLCLALNLALLTPYQLNQFGRPIFFLFNLFREQEPQDEEEPRVEEEEGTRHLLPELVAHHMPLLSRTESESTLEHNMPRAESSLEHNMPRAESSLEHNMPRRRKHPSLSSQIAIVVNEHRSILDVWDALFVRPLRSAQGGWMSLCFLFVVSVFVVCC</sequence>
<dbReference type="EMBL" id="JAUHHV010000008">
    <property type="protein sequence ID" value="KAK1416185.1"/>
    <property type="molecule type" value="Genomic_DNA"/>
</dbReference>
<comment type="caution">
    <text evidence="3">The sequence shown here is derived from an EMBL/GenBank/DDBJ whole genome shotgun (WGS) entry which is preliminary data.</text>
</comment>
<gene>
    <name evidence="3" type="ORF">QVD17_31974</name>
</gene>
<feature type="transmembrane region" description="Helical" evidence="2">
    <location>
        <begin position="140"/>
        <end position="157"/>
    </location>
</feature>
<keyword evidence="2" id="KW-0812">Transmembrane</keyword>
<evidence type="ECO:0000256" key="1">
    <source>
        <dbReference type="SAM" id="MobiDB-lite"/>
    </source>
</evidence>
<keyword evidence="2" id="KW-1133">Transmembrane helix</keyword>
<feature type="region of interest" description="Disordered" evidence="1">
    <location>
        <begin position="69"/>
        <end position="103"/>
    </location>
</feature>
<keyword evidence="4" id="KW-1185">Reference proteome</keyword>
<dbReference type="AlphaFoldDB" id="A0AAD8KAZ0"/>
<accession>A0AAD8KAZ0</accession>
<feature type="compositionally biased region" description="Basic and acidic residues" evidence="1">
    <location>
        <begin position="69"/>
        <end position="100"/>
    </location>
</feature>
<proteinExistence type="predicted"/>